<evidence type="ECO:0000313" key="2">
    <source>
        <dbReference type="EMBL" id="ORE12337.1"/>
    </source>
</evidence>
<dbReference type="OMA" id="YNSIHAS"/>
<proteinExistence type="predicted"/>
<dbReference type="VEuPathDB" id="FungiDB:BCV72DRAFT_310657"/>
<dbReference type="Proteomes" id="UP000242381">
    <property type="component" value="Unassembled WGS sequence"/>
</dbReference>
<organism evidence="2 3">
    <name type="scientific">Rhizopus microsporus</name>
    <dbReference type="NCBI Taxonomy" id="58291"/>
    <lineage>
        <taxon>Eukaryota</taxon>
        <taxon>Fungi</taxon>
        <taxon>Fungi incertae sedis</taxon>
        <taxon>Mucoromycota</taxon>
        <taxon>Mucoromycotina</taxon>
        <taxon>Mucoromycetes</taxon>
        <taxon>Mucorales</taxon>
        <taxon>Mucorineae</taxon>
        <taxon>Rhizopodaceae</taxon>
        <taxon>Rhizopus</taxon>
    </lineage>
</organism>
<protein>
    <submittedName>
        <fullName evidence="2">Uncharacterized protein</fullName>
    </submittedName>
</protein>
<name>A0A1X0RJW6_RHIZD</name>
<feature type="transmembrane region" description="Helical" evidence="1">
    <location>
        <begin position="332"/>
        <end position="353"/>
    </location>
</feature>
<keyword evidence="1" id="KW-0472">Membrane</keyword>
<keyword evidence="1" id="KW-1133">Transmembrane helix</keyword>
<dbReference type="AlphaFoldDB" id="A0A1X0RJW6"/>
<evidence type="ECO:0000256" key="1">
    <source>
        <dbReference type="SAM" id="Phobius"/>
    </source>
</evidence>
<gene>
    <name evidence="2" type="ORF">BCV71DRAFT_269305</name>
</gene>
<dbReference type="EMBL" id="KV921702">
    <property type="protein sequence ID" value="ORE12337.1"/>
    <property type="molecule type" value="Genomic_DNA"/>
</dbReference>
<accession>A0A1X0RJW6</accession>
<evidence type="ECO:0000313" key="3">
    <source>
        <dbReference type="Proteomes" id="UP000242381"/>
    </source>
</evidence>
<reference evidence="2 3" key="1">
    <citation type="journal article" date="2016" name="Proc. Natl. Acad. Sci. U.S.A.">
        <title>Lipid metabolic changes in an early divergent fungus govern the establishment of a mutualistic symbiosis with endobacteria.</title>
        <authorList>
            <person name="Lastovetsky O.A."/>
            <person name="Gaspar M.L."/>
            <person name="Mondo S.J."/>
            <person name="LaButti K.M."/>
            <person name="Sandor L."/>
            <person name="Grigoriev I.V."/>
            <person name="Henry S.A."/>
            <person name="Pawlowska T.E."/>
        </authorList>
    </citation>
    <scope>NUCLEOTIDE SEQUENCE [LARGE SCALE GENOMIC DNA]</scope>
    <source>
        <strain evidence="2 3">ATCC 11559</strain>
    </source>
</reference>
<sequence>MYKGNWKRRIKAVAKTMTVKILDSNRDWFAGLDFQKPASIPSSKPSTMNHKLTEQQKEHITEVYNSIHASQKWTLSTGKIVDDQMKDLAQESMYEHPVHSLILDPNDPVWCNHFTAAELNEIRQYRRLDLPSIPDDLTVYLDSYDVQWASVKDLYLFAENQQHDPVDEFDKKWVKESILRMAELFLYGDELDLNDFSEADLLHDVWSFIYRAFRDRQMKALLGEVASKAVALAKNKGRGLESKEKRQRKAMGARLDIMFKIGQQEYGTCEVAKDTVTVADDKYENVLREKVLFLKQGHTVKYLDDGLVKVPKSLRDMLALLVQKNQRKTNSLYTVGFIVMGLCLELVVLDVPVGSHIARITRTARFEFPSAVENMAVDFLPLLQLVFKGKQAMVMANKIANDRKRKEVELLGSNSTPSFLPSFYD</sequence>
<keyword evidence="1" id="KW-0812">Transmembrane</keyword>